<evidence type="ECO:0000256" key="1">
    <source>
        <dbReference type="SAM" id="Phobius"/>
    </source>
</evidence>
<name>A0A087TWF6_STEMI</name>
<keyword evidence="3" id="KW-1185">Reference proteome</keyword>
<protein>
    <submittedName>
        <fullName evidence="2">Uncharacterized protein</fullName>
    </submittedName>
</protein>
<dbReference type="EMBL" id="KK117069">
    <property type="protein sequence ID" value="KFM69445.1"/>
    <property type="molecule type" value="Genomic_DNA"/>
</dbReference>
<evidence type="ECO:0000313" key="2">
    <source>
        <dbReference type="EMBL" id="KFM69445.1"/>
    </source>
</evidence>
<sequence>FLIAGAMFNFLSFRITSASLCILLASSSVSNVTK</sequence>
<evidence type="ECO:0000313" key="3">
    <source>
        <dbReference type="Proteomes" id="UP000054359"/>
    </source>
</evidence>
<dbReference type="Proteomes" id="UP000054359">
    <property type="component" value="Unassembled WGS sequence"/>
</dbReference>
<feature type="transmembrane region" description="Helical" evidence="1">
    <location>
        <begin position="6"/>
        <end position="25"/>
    </location>
</feature>
<proteinExistence type="predicted"/>
<keyword evidence="1" id="KW-0812">Transmembrane</keyword>
<reference evidence="2 3" key="1">
    <citation type="submission" date="2013-11" db="EMBL/GenBank/DDBJ databases">
        <title>Genome sequencing of Stegodyphus mimosarum.</title>
        <authorList>
            <person name="Bechsgaard J."/>
        </authorList>
    </citation>
    <scope>NUCLEOTIDE SEQUENCE [LARGE SCALE GENOMIC DNA]</scope>
</reference>
<gene>
    <name evidence="2" type="ORF">X975_22564</name>
</gene>
<dbReference type="AlphaFoldDB" id="A0A087TWF6"/>
<feature type="non-terminal residue" evidence="2">
    <location>
        <position position="1"/>
    </location>
</feature>
<keyword evidence="1" id="KW-1133">Transmembrane helix</keyword>
<keyword evidence="1" id="KW-0472">Membrane</keyword>
<feature type="non-terminal residue" evidence="2">
    <location>
        <position position="34"/>
    </location>
</feature>
<organism evidence="2 3">
    <name type="scientific">Stegodyphus mimosarum</name>
    <name type="common">African social velvet spider</name>
    <dbReference type="NCBI Taxonomy" id="407821"/>
    <lineage>
        <taxon>Eukaryota</taxon>
        <taxon>Metazoa</taxon>
        <taxon>Ecdysozoa</taxon>
        <taxon>Arthropoda</taxon>
        <taxon>Chelicerata</taxon>
        <taxon>Arachnida</taxon>
        <taxon>Araneae</taxon>
        <taxon>Araneomorphae</taxon>
        <taxon>Entelegynae</taxon>
        <taxon>Eresoidea</taxon>
        <taxon>Eresidae</taxon>
        <taxon>Stegodyphus</taxon>
    </lineage>
</organism>
<accession>A0A087TWF6</accession>